<gene>
    <name evidence="1" type="ORF">DY000_02000276</name>
</gene>
<name>A0ABQ7C6R0_BRACR</name>
<comment type="caution">
    <text evidence="1">The sequence shown here is derived from an EMBL/GenBank/DDBJ whole genome shotgun (WGS) entry which is preliminary data.</text>
</comment>
<dbReference type="Proteomes" id="UP000266723">
    <property type="component" value="Unassembled WGS sequence"/>
</dbReference>
<accession>A0ABQ7C6R0</accession>
<reference evidence="1 2" key="1">
    <citation type="journal article" date="2020" name="BMC Genomics">
        <title>Intraspecific diversification of the crop wild relative Brassica cretica Lam. using demographic model selection.</title>
        <authorList>
            <person name="Kioukis A."/>
            <person name="Michalopoulou V.A."/>
            <person name="Briers L."/>
            <person name="Pirintsos S."/>
            <person name="Studholme D.J."/>
            <person name="Pavlidis P."/>
            <person name="Sarris P.F."/>
        </authorList>
    </citation>
    <scope>NUCLEOTIDE SEQUENCE [LARGE SCALE GENOMIC DNA]</scope>
    <source>
        <strain evidence="2">cv. PFS-1207/04</strain>
    </source>
</reference>
<sequence length="72" mass="8148">MEIIRLFIQVSSVFFELGSTSKSLLLSEVSSLEGKSREARSCILKGWICREDGQCVWAKIAEETSQYNRESS</sequence>
<protein>
    <recommendedName>
        <fullName evidence="3">F-box associated domain-containing protein</fullName>
    </recommendedName>
</protein>
<dbReference type="EMBL" id="QGKV02000832">
    <property type="protein sequence ID" value="KAF3547182.1"/>
    <property type="molecule type" value="Genomic_DNA"/>
</dbReference>
<evidence type="ECO:0000313" key="2">
    <source>
        <dbReference type="Proteomes" id="UP000266723"/>
    </source>
</evidence>
<organism evidence="1 2">
    <name type="scientific">Brassica cretica</name>
    <name type="common">Mustard</name>
    <dbReference type="NCBI Taxonomy" id="69181"/>
    <lineage>
        <taxon>Eukaryota</taxon>
        <taxon>Viridiplantae</taxon>
        <taxon>Streptophyta</taxon>
        <taxon>Embryophyta</taxon>
        <taxon>Tracheophyta</taxon>
        <taxon>Spermatophyta</taxon>
        <taxon>Magnoliopsida</taxon>
        <taxon>eudicotyledons</taxon>
        <taxon>Gunneridae</taxon>
        <taxon>Pentapetalae</taxon>
        <taxon>rosids</taxon>
        <taxon>malvids</taxon>
        <taxon>Brassicales</taxon>
        <taxon>Brassicaceae</taxon>
        <taxon>Brassiceae</taxon>
        <taxon>Brassica</taxon>
    </lineage>
</organism>
<proteinExistence type="predicted"/>
<evidence type="ECO:0008006" key="3">
    <source>
        <dbReference type="Google" id="ProtNLM"/>
    </source>
</evidence>
<keyword evidence="2" id="KW-1185">Reference proteome</keyword>
<evidence type="ECO:0000313" key="1">
    <source>
        <dbReference type="EMBL" id="KAF3547182.1"/>
    </source>
</evidence>